<dbReference type="Proteomes" id="UP001501585">
    <property type="component" value="Unassembled WGS sequence"/>
</dbReference>
<evidence type="ECO:0000256" key="4">
    <source>
        <dbReference type="ARBA" id="ARBA00013346"/>
    </source>
</evidence>
<gene>
    <name evidence="13" type="ORF">GCM10009799_15300</name>
</gene>
<evidence type="ECO:0000256" key="3">
    <source>
        <dbReference type="ARBA" id="ARBA00011890"/>
    </source>
</evidence>
<dbReference type="GO" id="GO:0008168">
    <property type="term" value="F:methyltransferase activity"/>
    <property type="evidence" value="ECO:0007669"/>
    <property type="project" value="UniProtKB-KW"/>
</dbReference>
<dbReference type="InterPro" id="IPR000682">
    <property type="entry name" value="PCMT"/>
</dbReference>
<dbReference type="GO" id="GO:0032259">
    <property type="term" value="P:methylation"/>
    <property type="evidence" value="ECO:0007669"/>
    <property type="project" value="UniProtKB-KW"/>
</dbReference>
<evidence type="ECO:0000256" key="11">
    <source>
        <dbReference type="ARBA" id="ARBA00031350"/>
    </source>
</evidence>
<evidence type="ECO:0000256" key="9">
    <source>
        <dbReference type="ARBA" id="ARBA00030757"/>
    </source>
</evidence>
<evidence type="ECO:0000256" key="1">
    <source>
        <dbReference type="ARBA" id="ARBA00004496"/>
    </source>
</evidence>
<evidence type="ECO:0000256" key="10">
    <source>
        <dbReference type="ARBA" id="ARBA00031323"/>
    </source>
</evidence>
<dbReference type="InterPro" id="IPR029063">
    <property type="entry name" value="SAM-dependent_MTases_sf"/>
</dbReference>
<dbReference type="PANTHER" id="PTHR11579">
    <property type="entry name" value="PROTEIN-L-ISOASPARTATE O-METHYLTRANSFERASE"/>
    <property type="match status" value="1"/>
</dbReference>
<sequence>MTDDPPGPDDLAALAGTDWAEEFRAVPREHFIPDAAHASYMGDEPSHWIDRKTDPATWQRAVYSDTTILTQVDDGQAPLTEETATTSIDPSSSSTAPSLVAEFLDLLDPFPGDRVLEIGTGTGWTAALMSERLDAENVYSIEVDEQVAEQAAANVKRSGHSPHLRVGDGADGWPEAALFDRVHVTCGMREIPYTWVEQTRPGGVIVAPWAPAQALGHKLVLTVTGDTAIGRLGGRAGFMMMRGQRHGYPTPVGDRRASAGRVDPMRISCAGPGLEMAVAAFMPGVAVNGLGSGDDRVGLRHPATGSYALAVRSDDGVKARVSEHGPRSLWVEFEAAYLKWLSWGSPGLERFGVAVTSEGQSIWLDDPANPIGKV</sequence>
<organism evidence="13 14">
    <name type="scientific">Nocardiopsis rhodophaea</name>
    <dbReference type="NCBI Taxonomy" id="280238"/>
    <lineage>
        <taxon>Bacteria</taxon>
        <taxon>Bacillati</taxon>
        <taxon>Actinomycetota</taxon>
        <taxon>Actinomycetes</taxon>
        <taxon>Streptosporangiales</taxon>
        <taxon>Nocardiopsidaceae</taxon>
        <taxon>Nocardiopsis</taxon>
    </lineage>
</organism>
<proteinExistence type="inferred from homology"/>
<keyword evidence="5" id="KW-0963">Cytoplasm</keyword>
<keyword evidence="14" id="KW-1185">Reference proteome</keyword>
<evidence type="ECO:0000256" key="5">
    <source>
        <dbReference type="ARBA" id="ARBA00022490"/>
    </source>
</evidence>
<dbReference type="RefSeq" id="WP_344161139.1">
    <property type="nucleotide sequence ID" value="NZ_BAAAPC010000005.1"/>
</dbReference>
<keyword evidence="7" id="KW-0808">Transferase</keyword>
<keyword evidence="6 13" id="KW-0489">Methyltransferase</keyword>
<evidence type="ECO:0000313" key="13">
    <source>
        <dbReference type="EMBL" id="GAA1990308.1"/>
    </source>
</evidence>
<protein>
    <recommendedName>
        <fullName evidence="4">Protein-L-isoaspartate O-methyltransferase</fullName>
        <ecNumber evidence="3">2.1.1.77</ecNumber>
    </recommendedName>
    <alternativeName>
        <fullName evidence="11">L-isoaspartyl protein carboxyl methyltransferase</fullName>
    </alternativeName>
    <alternativeName>
        <fullName evidence="9">Protein L-isoaspartyl methyltransferase</fullName>
    </alternativeName>
    <alternativeName>
        <fullName evidence="10">Protein-beta-aspartate methyltransferase</fullName>
    </alternativeName>
</protein>
<comment type="subcellular location">
    <subcellularLocation>
        <location evidence="1">Cytoplasm</location>
    </subcellularLocation>
</comment>
<evidence type="ECO:0000256" key="12">
    <source>
        <dbReference type="SAM" id="MobiDB-lite"/>
    </source>
</evidence>
<dbReference type="PANTHER" id="PTHR11579:SF0">
    <property type="entry name" value="PROTEIN-L-ISOASPARTATE(D-ASPARTATE) O-METHYLTRANSFERASE"/>
    <property type="match status" value="1"/>
</dbReference>
<accession>A0ABN2SPJ4</accession>
<dbReference type="EC" id="2.1.1.77" evidence="3"/>
<evidence type="ECO:0000256" key="6">
    <source>
        <dbReference type="ARBA" id="ARBA00022603"/>
    </source>
</evidence>
<dbReference type="Gene3D" id="3.40.50.150">
    <property type="entry name" value="Vaccinia Virus protein VP39"/>
    <property type="match status" value="1"/>
</dbReference>
<dbReference type="SUPFAM" id="SSF53335">
    <property type="entry name" value="S-adenosyl-L-methionine-dependent methyltransferases"/>
    <property type="match status" value="1"/>
</dbReference>
<comment type="caution">
    <text evidence="13">The sequence shown here is derived from an EMBL/GenBank/DDBJ whole genome shotgun (WGS) entry which is preliminary data.</text>
</comment>
<feature type="region of interest" description="Disordered" evidence="12">
    <location>
        <begin position="73"/>
        <end position="94"/>
    </location>
</feature>
<evidence type="ECO:0000256" key="2">
    <source>
        <dbReference type="ARBA" id="ARBA00005369"/>
    </source>
</evidence>
<dbReference type="Pfam" id="PF01135">
    <property type="entry name" value="PCMT"/>
    <property type="match status" value="1"/>
</dbReference>
<dbReference type="CDD" id="cd02440">
    <property type="entry name" value="AdoMet_MTases"/>
    <property type="match status" value="1"/>
</dbReference>
<evidence type="ECO:0000256" key="7">
    <source>
        <dbReference type="ARBA" id="ARBA00022679"/>
    </source>
</evidence>
<name>A0ABN2SPJ4_9ACTN</name>
<reference evidence="13 14" key="1">
    <citation type="journal article" date="2019" name="Int. J. Syst. Evol. Microbiol.">
        <title>The Global Catalogue of Microorganisms (GCM) 10K type strain sequencing project: providing services to taxonomists for standard genome sequencing and annotation.</title>
        <authorList>
            <consortium name="The Broad Institute Genomics Platform"/>
            <consortium name="The Broad Institute Genome Sequencing Center for Infectious Disease"/>
            <person name="Wu L."/>
            <person name="Ma J."/>
        </authorList>
    </citation>
    <scope>NUCLEOTIDE SEQUENCE [LARGE SCALE GENOMIC DNA]</scope>
    <source>
        <strain evidence="13 14">JCM 15313</strain>
    </source>
</reference>
<keyword evidence="8" id="KW-0949">S-adenosyl-L-methionine</keyword>
<feature type="compositionally biased region" description="Low complexity" evidence="12">
    <location>
        <begin position="83"/>
        <end position="94"/>
    </location>
</feature>
<dbReference type="EMBL" id="BAAAPC010000005">
    <property type="protein sequence ID" value="GAA1990308.1"/>
    <property type="molecule type" value="Genomic_DNA"/>
</dbReference>
<evidence type="ECO:0000313" key="14">
    <source>
        <dbReference type="Proteomes" id="UP001501585"/>
    </source>
</evidence>
<comment type="similarity">
    <text evidence="2">Belongs to the methyltransferase superfamily. L-isoaspartyl/D-aspartyl protein methyltransferase family.</text>
</comment>
<evidence type="ECO:0000256" key="8">
    <source>
        <dbReference type="ARBA" id="ARBA00022691"/>
    </source>
</evidence>